<feature type="region of interest" description="Disordered" evidence="1">
    <location>
        <begin position="24"/>
        <end position="57"/>
    </location>
</feature>
<evidence type="ECO:0000313" key="2">
    <source>
        <dbReference type="EMBL" id="KAJ3646826.1"/>
    </source>
</evidence>
<protein>
    <submittedName>
        <fullName evidence="2">Uncharacterized protein</fullName>
    </submittedName>
</protein>
<gene>
    <name evidence="2" type="ORF">Zmor_024396</name>
</gene>
<dbReference type="EMBL" id="JALNTZ010000007">
    <property type="protein sequence ID" value="KAJ3646826.1"/>
    <property type="molecule type" value="Genomic_DNA"/>
</dbReference>
<comment type="caution">
    <text evidence="2">The sequence shown here is derived from an EMBL/GenBank/DDBJ whole genome shotgun (WGS) entry which is preliminary data.</text>
</comment>
<accession>A0AA38I261</accession>
<proteinExistence type="predicted"/>
<organism evidence="2 3">
    <name type="scientific">Zophobas morio</name>
    <dbReference type="NCBI Taxonomy" id="2755281"/>
    <lineage>
        <taxon>Eukaryota</taxon>
        <taxon>Metazoa</taxon>
        <taxon>Ecdysozoa</taxon>
        <taxon>Arthropoda</taxon>
        <taxon>Hexapoda</taxon>
        <taxon>Insecta</taxon>
        <taxon>Pterygota</taxon>
        <taxon>Neoptera</taxon>
        <taxon>Endopterygota</taxon>
        <taxon>Coleoptera</taxon>
        <taxon>Polyphaga</taxon>
        <taxon>Cucujiformia</taxon>
        <taxon>Tenebrionidae</taxon>
        <taxon>Zophobas</taxon>
    </lineage>
</organism>
<reference evidence="2" key="1">
    <citation type="journal article" date="2023" name="G3 (Bethesda)">
        <title>Whole genome assemblies of Zophobas morio and Tenebrio molitor.</title>
        <authorList>
            <person name="Kaur S."/>
            <person name="Stinson S.A."/>
            <person name="diCenzo G.C."/>
        </authorList>
    </citation>
    <scope>NUCLEOTIDE SEQUENCE</scope>
    <source>
        <strain evidence="2">QUZm001</strain>
    </source>
</reference>
<sequence>MPRSRSRDGYSRKTSITKPLEGEYRFLIAPPTPKPRTATSRAKSVDIPSSPPTATGRTLENPHFFKYQYAATGPTWGSGLNVGAKAPIPRASRDVRMDVGGRLRVPLVCFTSATKLSFSVLTNACVSAYRVTFLLTDTHVITKLINITLLLEENSRH</sequence>
<name>A0AA38I261_9CUCU</name>
<evidence type="ECO:0000313" key="3">
    <source>
        <dbReference type="Proteomes" id="UP001168821"/>
    </source>
</evidence>
<dbReference type="AlphaFoldDB" id="A0AA38I261"/>
<dbReference type="Proteomes" id="UP001168821">
    <property type="component" value="Unassembled WGS sequence"/>
</dbReference>
<evidence type="ECO:0000256" key="1">
    <source>
        <dbReference type="SAM" id="MobiDB-lite"/>
    </source>
</evidence>
<keyword evidence="3" id="KW-1185">Reference proteome</keyword>